<keyword evidence="1" id="KW-0472">Membrane</keyword>
<gene>
    <name evidence="2" type="ORF">BBI08_03835</name>
</gene>
<protein>
    <submittedName>
        <fullName evidence="2">Uncharacterized protein</fullName>
    </submittedName>
</protein>
<reference evidence="3" key="1">
    <citation type="submission" date="2016-07" db="EMBL/GenBank/DDBJ databases">
        <authorList>
            <person name="See-Too W.S."/>
        </authorList>
    </citation>
    <scope>NUCLEOTIDE SEQUENCE [LARGE SCALE GENOMIC DNA]</scope>
    <source>
        <strain evidence="3">DSM 24743</strain>
    </source>
</reference>
<evidence type="ECO:0000313" key="3">
    <source>
        <dbReference type="Proteomes" id="UP000092687"/>
    </source>
</evidence>
<feature type="transmembrane region" description="Helical" evidence="1">
    <location>
        <begin position="34"/>
        <end position="61"/>
    </location>
</feature>
<feature type="transmembrane region" description="Helical" evidence="1">
    <location>
        <begin position="6"/>
        <end position="22"/>
    </location>
</feature>
<dbReference type="Proteomes" id="UP000092687">
    <property type="component" value="Chromosome"/>
</dbReference>
<sequence length="146" mass="17169">MSYYFVLILTFTATILWSYYFWKMIRRKGKKKFAFHIVFFRYVIPALLLFIFGITFISYAIDLPAVIAKEPNRYEGTCEIVMEELHEDVFTVEAVFDDTWAEYEHDEFPKIRKGEYYCKVDYYPGSSIGTGLQLYLGQDGAVVPTK</sequence>
<name>A0A1C7DNE4_9BACL</name>
<keyword evidence="1" id="KW-1133">Transmembrane helix</keyword>
<accession>A0A1C7DNE4</accession>
<dbReference type="AlphaFoldDB" id="A0A1C7DNE4"/>
<evidence type="ECO:0000256" key="1">
    <source>
        <dbReference type="SAM" id="Phobius"/>
    </source>
</evidence>
<organism evidence="2 3">
    <name type="scientific">Planococcus halocryophilus</name>
    <dbReference type="NCBI Taxonomy" id="1215089"/>
    <lineage>
        <taxon>Bacteria</taxon>
        <taxon>Bacillati</taxon>
        <taxon>Bacillota</taxon>
        <taxon>Bacilli</taxon>
        <taxon>Bacillales</taxon>
        <taxon>Caryophanaceae</taxon>
        <taxon>Planococcus</taxon>
    </lineage>
</organism>
<dbReference type="OrthoDB" id="2451961at2"/>
<dbReference type="STRING" id="1215089.BBI08_03835"/>
<keyword evidence="1" id="KW-0812">Transmembrane</keyword>
<reference evidence="3" key="2">
    <citation type="submission" date="2016-10" db="EMBL/GenBank/DDBJ databases">
        <authorList>
            <person name="See-Too W.S."/>
        </authorList>
    </citation>
    <scope>NUCLEOTIDE SEQUENCE [LARGE SCALE GENOMIC DNA]</scope>
    <source>
        <strain evidence="3">DSM 24743</strain>
    </source>
</reference>
<evidence type="ECO:0000313" key="2">
    <source>
        <dbReference type="EMBL" id="ANU13026.1"/>
    </source>
</evidence>
<dbReference type="KEGG" id="phc:BBI08_03835"/>
<dbReference type="EMBL" id="CP016537">
    <property type="protein sequence ID" value="ANU13026.1"/>
    <property type="molecule type" value="Genomic_DNA"/>
</dbReference>
<keyword evidence="3" id="KW-1185">Reference proteome</keyword>
<proteinExistence type="predicted"/>